<keyword evidence="1" id="KW-0812">Transmembrane</keyword>
<organism evidence="2 3">
    <name type="scientific">Rasamsonia emersonii (strain ATCC 16479 / CBS 393.64 / IMI 116815)</name>
    <dbReference type="NCBI Taxonomy" id="1408163"/>
    <lineage>
        <taxon>Eukaryota</taxon>
        <taxon>Fungi</taxon>
        <taxon>Dikarya</taxon>
        <taxon>Ascomycota</taxon>
        <taxon>Pezizomycotina</taxon>
        <taxon>Eurotiomycetes</taxon>
        <taxon>Eurotiomycetidae</taxon>
        <taxon>Eurotiales</taxon>
        <taxon>Trichocomaceae</taxon>
        <taxon>Rasamsonia</taxon>
    </lineage>
</organism>
<protein>
    <submittedName>
        <fullName evidence="2">Uncharacterized protein</fullName>
    </submittedName>
</protein>
<dbReference type="RefSeq" id="XP_013325966.1">
    <property type="nucleotide sequence ID" value="XM_013470512.1"/>
</dbReference>
<feature type="non-terminal residue" evidence="2">
    <location>
        <position position="1"/>
    </location>
</feature>
<keyword evidence="1" id="KW-0472">Membrane</keyword>
<name>A0A0F4YM98_RASE3</name>
<reference evidence="2 3" key="1">
    <citation type="submission" date="2015-04" db="EMBL/GenBank/DDBJ databases">
        <authorList>
            <person name="Heijne W.H."/>
            <person name="Fedorova N.D."/>
            <person name="Nierman W.C."/>
            <person name="Vollebregt A.W."/>
            <person name="Zhao Z."/>
            <person name="Wu L."/>
            <person name="Kumar M."/>
            <person name="Stam H."/>
            <person name="van den Berg M.A."/>
            <person name="Pel H.J."/>
        </authorList>
    </citation>
    <scope>NUCLEOTIDE SEQUENCE [LARGE SCALE GENOMIC DNA]</scope>
    <source>
        <strain evidence="2 3">CBS 393.64</strain>
    </source>
</reference>
<sequence>WLSSSAVAGHCGIVVCDRCCSNENHSSTRARLVVRYSCSSLIVCFLLAVHRPFRRSPCSSTIRLLFPSVDLHSLQVLSLVRQSPRSLQVEVRGLVIESVLSTRDPFHSNVETSRAFLLWVVCHRFFVRSFVPVICCLSSIIGFPLQTARA</sequence>
<feature type="transmembrane region" description="Helical" evidence="1">
    <location>
        <begin position="125"/>
        <end position="145"/>
    </location>
</feature>
<evidence type="ECO:0000256" key="1">
    <source>
        <dbReference type="SAM" id="Phobius"/>
    </source>
</evidence>
<evidence type="ECO:0000313" key="2">
    <source>
        <dbReference type="EMBL" id="KKA19354.1"/>
    </source>
</evidence>
<keyword evidence="1" id="KW-1133">Transmembrane helix</keyword>
<dbReference type="EMBL" id="LASV01000356">
    <property type="protein sequence ID" value="KKA19354.1"/>
    <property type="molecule type" value="Genomic_DNA"/>
</dbReference>
<comment type="caution">
    <text evidence="2">The sequence shown here is derived from an EMBL/GenBank/DDBJ whole genome shotgun (WGS) entry which is preliminary data.</text>
</comment>
<gene>
    <name evidence="2" type="ORF">T310_6662</name>
</gene>
<keyword evidence="3" id="KW-1185">Reference proteome</keyword>
<dbReference type="Proteomes" id="UP000053958">
    <property type="component" value="Unassembled WGS sequence"/>
</dbReference>
<proteinExistence type="predicted"/>
<dbReference type="AlphaFoldDB" id="A0A0F4YM98"/>
<dbReference type="GeneID" id="25318958"/>
<accession>A0A0F4YM98</accession>
<evidence type="ECO:0000313" key="3">
    <source>
        <dbReference type="Proteomes" id="UP000053958"/>
    </source>
</evidence>
<feature type="transmembrane region" description="Helical" evidence="1">
    <location>
        <begin position="32"/>
        <end position="49"/>
    </location>
</feature>